<proteinExistence type="predicted"/>
<dbReference type="OrthoDB" id="4551929at2"/>
<dbReference type="KEGG" id="sgv:B1H19_16835"/>
<dbReference type="AlphaFoldDB" id="A0A1V0TSF6"/>
<reference evidence="2 3" key="1">
    <citation type="submission" date="2017-04" db="EMBL/GenBank/DDBJ databases">
        <title>Complete Genome Sequence of Streptomyces gilvosporeus F607, a Capable Producer of Natamycin.</title>
        <authorList>
            <person name="Zong G."/>
            <person name="Zhong C."/>
            <person name="Fu J."/>
            <person name="Qin R."/>
            <person name="Cao G."/>
        </authorList>
    </citation>
    <scope>NUCLEOTIDE SEQUENCE [LARGE SCALE GENOMIC DNA]</scope>
    <source>
        <strain evidence="2 3">F607</strain>
    </source>
</reference>
<dbReference type="Proteomes" id="UP000192726">
    <property type="component" value="Chromosome"/>
</dbReference>
<keyword evidence="3" id="KW-1185">Reference proteome</keyword>
<evidence type="ECO:0000313" key="3">
    <source>
        <dbReference type="Proteomes" id="UP000192726"/>
    </source>
</evidence>
<keyword evidence="1" id="KW-0175">Coiled coil</keyword>
<organism evidence="2 3">
    <name type="scientific">Streptomyces gilvosporeus</name>
    <dbReference type="NCBI Taxonomy" id="553510"/>
    <lineage>
        <taxon>Bacteria</taxon>
        <taxon>Bacillati</taxon>
        <taxon>Actinomycetota</taxon>
        <taxon>Actinomycetes</taxon>
        <taxon>Kitasatosporales</taxon>
        <taxon>Streptomycetaceae</taxon>
        <taxon>Streptomyces</taxon>
    </lineage>
</organism>
<dbReference type="Gene3D" id="1.10.287.1060">
    <property type="entry name" value="ESAT-6-like"/>
    <property type="match status" value="1"/>
</dbReference>
<dbReference type="STRING" id="553510.B1H19_16835"/>
<sequence length="100" mass="11377">MADFTVSLDELRKLKKKLADSETQLEEALRRMKDTGPKNLGRRSLDKACEDFEDDWESGLSKIKERIKVLNEALPHILKAYEQTEEEINDAVNGAGRGTK</sequence>
<evidence type="ECO:0000256" key="1">
    <source>
        <dbReference type="SAM" id="Coils"/>
    </source>
</evidence>
<evidence type="ECO:0000313" key="2">
    <source>
        <dbReference type="EMBL" id="ARF55622.1"/>
    </source>
</evidence>
<feature type="coiled-coil region" evidence="1">
    <location>
        <begin position="8"/>
        <end position="35"/>
    </location>
</feature>
<dbReference type="EMBL" id="CP020569">
    <property type="protein sequence ID" value="ARF55622.1"/>
    <property type="molecule type" value="Genomic_DNA"/>
</dbReference>
<protein>
    <submittedName>
        <fullName evidence="2">Uncharacterized protein</fullName>
    </submittedName>
</protein>
<gene>
    <name evidence="2" type="ORF">B1H19_16835</name>
</gene>
<name>A0A1V0TSF6_9ACTN</name>
<dbReference type="RefSeq" id="WP_083105513.1">
    <property type="nucleotide sequence ID" value="NZ_CP020569.1"/>
</dbReference>
<accession>A0A1V0TSF6</accession>